<dbReference type="VEuPathDB" id="FungiDB:ASPCADRAFT_55106"/>
<feature type="compositionally biased region" description="Polar residues" evidence="1">
    <location>
        <begin position="247"/>
        <end position="258"/>
    </location>
</feature>
<sequence>MPRPPTKRNRLTSKAPLALKQIRQQSSERHGITPTDNPNSSADKNQAIGGSYQRVSSAQASDIRQLKNQTPMARAQEHAIESSPMGERGATGSRPITRARGYSSTLSVVGRKGDTGSKVPGTPAFENSILSNFRRRPRQPSILQMMQADDGSSDLDDDVFLGSLSPEDESTPLNFSRGRSLLIRQAASPSPSLPTSSGGASRKRKLSTEELQVPQSDPETMEHSPATSSSSHHWQNRPGVLVDYPQALNSPGASSQTLAPPMSSSPPLSPIHTASMPETARPKCKDKPAELATSKKMNLPTATLQNRLLPRRNRPQRKLFGLNDFEAREDFSDGDRSATGHGDDDDDDELYYLPSKRLPRAQRKQGNKQNPAKSTMTAQVMQDTADSVGGQTIDGQKSPVQPVVTARKPQQYVKGDKKMASEPALLKPMNLDRALQPIDTSPFSSPLSSPPDSETSESESTPESTLDSHFLSEELRLQAKKFADVDKWQLDFEDVVPQDSQGSDVFR</sequence>
<organism evidence="3 4">
    <name type="scientific">Aspergillus carbonarius (strain ITEM 5010)</name>
    <dbReference type="NCBI Taxonomy" id="602072"/>
    <lineage>
        <taxon>Eukaryota</taxon>
        <taxon>Fungi</taxon>
        <taxon>Dikarya</taxon>
        <taxon>Ascomycota</taxon>
        <taxon>Pezizomycotina</taxon>
        <taxon>Eurotiomycetes</taxon>
        <taxon>Eurotiomycetidae</taxon>
        <taxon>Eurotiales</taxon>
        <taxon>Aspergillaceae</taxon>
        <taxon>Aspergillus</taxon>
        <taxon>Aspergillus subgen. Circumdati</taxon>
    </lineage>
</organism>
<feature type="compositionally biased region" description="Polar residues" evidence="1">
    <location>
        <begin position="367"/>
        <end position="399"/>
    </location>
</feature>
<feature type="compositionally biased region" description="Polar residues" evidence="1">
    <location>
        <begin position="34"/>
        <end position="44"/>
    </location>
</feature>
<feature type="compositionally biased region" description="Basic residues" evidence="1">
    <location>
        <begin position="1"/>
        <end position="11"/>
    </location>
</feature>
<dbReference type="AlphaFoldDB" id="A0A1R3RD08"/>
<name>A0A1R3RD08_ASPC5</name>
<dbReference type="EMBL" id="KV907507">
    <property type="protein sequence ID" value="OOF92296.1"/>
    <property type="molecule type" value="Genomic_DNA"/>
</dbReference>
<feature type="compositionally biased region" description="Basic and acidic residues" evidence="1">
    <location>
        <begin position="280"/>
        <end position="289"/>
    </location>
</feature>
<feature type="compositionally biased region" description="Low complexity" evidence="1">
    <location>
        <begin position="186"/>
        <end position="200"/>
    </location>
</feature>
<feature type="compositionally biased region" description="Basic residues" evidence="1">
    <location>
        <begin position="357"/>
        <end position="366"/>
    </location>
</feature>
<reference evidence="4" key="2">
    <citation type="journal article" date="2017" name="Genome Biol.">
        <title>Comparative genomics reveals high biological diversity and specific adaptations in the industrially and medically important fungal genus Aspergillus.</title>
        <authorList>
            <person name="de Vries R.P."/>
            <person name="Riley R."/>
            <person name="Wiebenga A."/>
            <person name="Aguilar-Osorio G."/>
            <person name="Amillis S."/>
            <person name="Uchima C.A."/>
            <person name="Anderluh G."/>
            <person name="Asadollahi M."/>
            <person name="Askin M."/>
            <person name="Barry K."/>
            <person name="Battaglia E."/>
            <person name="Bayram O."/>
            <person name="Benocci T."/>
            <person name="Braus-Stromeyer S.A."/>
            <person name="Caldana C."/>
            <person name="Canovas D."/>
            <person name="Cerqueira G.C."/>
            <person name="Chen F."/>
            <person name="Chen W."/>
            <person name="Choi C."/>
            <person name="Clum A."/>
            <person name="Dos Santos R.A."/>
            <person name="Damasio A.R."/>
            <person name="Diallinas G."/>
            <person name="Emri T."/>
            <person name="Fekete E."/>
            <person name="Flipphi M."/>
            <person name="Freyberg S."/>
            <person name="Gallo A."/>
            <person name="Gournas C."/>
            <person name="Habgood R."/>
            <person name="Hainaut M."/>
            <person name="Harispe M.L."/>
            <person name="Henrissat B."/>
            <person name="Hilden K.S."/>
            <person name="Hope R."/>
            <person name="Hossain A."/>
            <person name="Karabika E."/>
            <person name="Karaffa L."/>
            <person name="Karanyi Z."/>
            <person name="Krasevec N."/>
            <person name="Kuo A."/>
            <person name="Kusch H."/>
            <person name="LaButti K."/>
            <person name="Lagendijk E.L."/>
            <person name="Lapidus A."/>
            <person name="Levasseur A."/>
            <person name="Lindquist E."/>
            <person name="Lipzen A."/>
            <person name="Logrieco A.F."/>
            <person name="MacCabe A."/>
            <person name="Maekelae M.R."/>
            <person name="Malavazi I."/>
            <person name="Melin P."/>
            <person name="Meyer V."/>
            <person name="Mielnichuk N."/>
            <person name="Miskei M."/>
            <person name="Molnar A.P."/>
            <person name="Mule G."/>
            <person name="Ngan C.Y."/>
            <person name="Orejas M."/>
            <person name="Orosz E."/>
            <person name="Ouedraogo J.P."/>
            <person name="Overkamp K.M."/>
            <person name="Park H.-S."/>
            <person name="Perrone G."/>
            <person name="Piumi F."/>
            <person name="Punt P.J."/>
            <person name="Ram A.F."/>
            <person name="Ramon A."/>
            <person name="Rauscher S."/>
            <person name="Record E."/>
            <person name="Riano-Pachon D.M."/>
            <person name="Robert V."/>
            <person name="Roehrig J."/>
            <person name="Ruller R."/>
            <person name="Salamov A."/>
            <person name="Salih N.S."/>
            <person name="Samson R.A."/>
            <person name="Sandor E."/>
            <person name="Sanguinetti M."/>
            <person name="Schuetze T."/>
            <person name="Sepcic K."/>
            <person name="Shelest E."/>
            <person name="Sherlock G."/>
            <person name="Sophianopoulou V."/>
            <person name="Squina F.M."/>
            <person name="Sun H."/>
            <person name="Susca A."/>
            <person name="Todd R.B."/>
            <person name="Tsang A."/>
            <person name="Unkles S.E."/>
            <person name="van de Wiele N."/>
            <person name="van Rossen-Uffink D."/>
            <person name="Oliveira J.V."/>
            <person name="Vesth T.C."/>
            <person name="Visser J."/>
            <person name="Yu J.-H."/>
            <person name="Zhou M."/>
            <person name="Andersen M.R."/>
            <person name="Archer D.B."/>
            <person name="Baker S.E."/>
            <person name="Benoit I."/>
            <person name="Brakhage A.A."/>
            <person name="Braus G.H."/>
            <person name="Fischer R."/>
            <person name="Frisvad J.C."/>
            <person name="Goldman G.H."/>
            <person name="Houbraken J."/>
            <person name="Oakley B."/>
            <person name="Pocsi I."/>
            <person name="Scazzocchio C."/>
            <person name="Seiboth B."/>
            <person name="vanKuyk P.A."/>
            <person name="Wortman J."/>
            <person name="Dyer P.S."/>
            <person name="Grigoriev I.V."/>
        </authorList>
    </citation>
    <scope>NUCLEOTIDE SEQUENCE [LARGE SCALE GENOMIC DNA]</scope>
    <source>
        <strain evidence="4">ITEM 5010</strain>
    </source>
</reference>
<feature type="compositionally biased region" description="Low complexity" evidence="1">
    <location>
        <begin position="439"/>
        <end position="468"/>
    </location>
</feature>
<feature type="region of interest" description="Disordered" evidence="1">
    <location>
        <begin position="149"/>
        <end position="470"/>
    </location>
</feature>
<evidence type="ECO:0000313" key="2">
    <source>
        <dbReference type="EMBL" id="OOF92296.1"/>
    </source>
</evidence>
<protein>
    <submittedName>
        <fullName evidence="3">Uncharacterized protein</fullName>
    </submittedName>
</protein>
<feature type="region of interest" description="Disordered" evidence="1">
    <location>
        <begin position="1"/>
        <end position="125"/>
    </location>
</feature>
<gene>
    <name evidence="2" type="ORF">ASPCADRAFT_210185</name>
    <name evidence="3" type="ORF">ASPCADRAFT_55106</name>
</gene>
<feature type="compositionally biased region" description="Polar residues" evidence="1">
    <location>
        <begin position="53"/>
        <end position="71"/>
    </location>
</feature>
<feature type="compositionally biased region" description="Polar residues" evidence="1">
    <location>
        <begin position="209"/>
        <end position="218"/>
    </location>
</feature>
<keyword evidence="4" id="KW-1185">Reference proteome</keyword>
<reference evidence="3" key="1">
    <citation type="submission" date="2016-12" db="EMBL/GenBank/DDBJ databases">
        <authorList>
            <consortium name="DOE Joint Genome Institute"/>
            <person name="Riley R."/>
            <person name="Kuo A."/>
            <person name="Sun H."/>
            <person name="Pangilinan J."/>
            <person name="Culley D."/>
            <person name="Salamov A."/>
            <person name="Magnuson J."/>
            <person name="Bruno K."/>
            <person name="Henrissat B."/>
            <person name="Berka R."/>
            <person name="Tsang A."/>
            <person name="Barry K."/>
            <person name="lapidus A."/>
            <person name="Martin J."/>
            <person name="Lindquist E."/>
            <person name="Wang Z."/>
            <person name="Baker S."/>
            <person name="Grigoriev I."/>
            <person name="Nordberg H.P."/>
            <person name="Cantor M.N."/>
            <person name="Hua S.X."/>
        </authorList>
    </citation>
    <scope>NUCLEOTIDE SEQUENCE [LARGE SCALE GENOMIC DNA]</scope>
    <source>
        <strain evidence="3">ITEM 5010</strain>
    </source>
</reference>
<dbReference type="OrthoDB" id="5423493at2759"/>
<dbReference type="STRING" id="602072.A0A1R3RD08"/>
<dbReference type="EMBL" id="KV907507">
    <property type="protein sequence ID" value="OOF92337.1"/>
    <property type="molecule type" value="Genomic_DNA"/>
</dbReference>
<dbReference type="OMA" id="QDELQMP"/>
<proteinExistence type="predicted"/>
<accession>A0A1R3RD08</accession>
<evidence type="ECO:0000313" key="3">
    <source>
        <dbReference type="EMBL" id="OOF92337.1"/>
    </source>
</evidence>
<evidence type="ECO:0000313" key="4">
    <source>
        <dbReference type="Proteomes" id="UP000188318"/>
    </source>
</evidence>
<evidence type="ECO:0000256" key="1">
    <source>
        <dbReference type="SAM" id="MobiDB-lite"/>
    </source>
</evidence>
<dbReference type="Proteomes" id="UP000188318">
    <property type="component" value="Unassembled WGS sequence"/>
</dbReference>
<feature type="compositionally biased region" description="Basic and acidic residues" evidence="1">
    <location>
        <begin position="325"/>
        <end position="342"/>
    </location>
</feature>
<dbReference type="VEuPathDB" id="FungiDB:ASPCADRAFT_210185"/>